<evidence type="ECO:0008006" key="3">
    <source>
        <dbReference type="Google" id="ProtNLM"/>
    </source>
</evidence>
<evidence type="ECO:0000313" key="1">
    <source>
        <dbReference type="EMBL" id="ANW97185.1"/>
    </source>
</evidence>
<dbReference type="KEGG" id="wfu:AXE80_13200"/>
<keyword evidence="2" id="KW-1185">Reference proteome</keyword>
<gene>
    <name evidence="1" type="ORF">AXE80_13200</name>
</gene>
<dbReference type="Proteomes" id="UP000092967">
    <property type="component" value="Chromosome"/>
</dbReference>
<accession>A0A1B1Y8U2</accession>
<protein>
    <recommendedName>
        <fullName evidence="3">YHS domain-containing protein</fullName>
    </recommendedName>
</protein>
<organism evidence="1 2">
    <name type="scientific">Wenyingzhuangia fucanilytica</name>
    <dbReference type="NCBI Taxonomy" id="1790137"/>
    <lineage>
        <taxon>Bacteria</taxon>
        <taxon>Pseudomonadati</taxon>
        <taxon>Bacteroidota</taxon>
        <taxon>Flavobacteriia</taxon>
        <taxon>Flavobacteriales</taxon>
        <taxon>Flavobacteriaceae</taxon>
        <taxon>Wenyingzhuangia</taxon>
    </lineage>
</organism>
<evidence type="ECO:0000313" key="2">
    <source>
        <dbReference type="Proteomes" id="UP000092967"/>
    </source>
</evidence>
<dbReference type="OrthoDB" id="344729at2"/>
<dbReference type="NCBIfam" id="NF041384">
    <property type="entry name" value="YHS_seleno_dom"/>
    <property type="match status" value="1"/>
</dbReference>
<proteinExistence type="predicted"/>
<dbReference type="EMBL" id="CP014224">
    <property type="protein sequence ID" value="ANW97185.1"/>
    <property type="molecule type" value="Genomic_DNA"/>
</dbReference>
<reference evidence="1 2" key="1">
    <citation type="submission" date="2016-02" db="EMBL/GenBank/DDBJ databases">
        <authorList>
            <person name="Wen L."/>
            <person name="He K."/>
            <person name="Yang H."/>
        </authorList>
    </citation>
    <scope>NUCLEOTIDE SEQUENCE [LARGE SCALE GENOMIC DNA]</scope>
    <source>
        <strain evidence="1 2">CZ1127</strain>
    </source>
</reference>
<dbReference type="STRING" id="1790137.AXE80_13200"/>
<dbReference type="AlphaFoldDB" id="A0A1B1Y8U2"/>
<dbReference type="RefSeq" id="WP_068828146.1">
    <property type="nucleotide sequence ID" value="NZ_CP014224.1"/>
</dbReference>
<name>A0A1B1Y8U2_9FLAO</name>
<sequence>MKKIILLFTLLLTTVFYSQKKDYNLKKGYIAEGYDVVSYFENKAEEGKKEFTTTYDGAKFKFVSKEHLETFKKNPKKYIPQYGGWCAYAIGASNKKYDINPKTFEIRDKKLYLFYNSWGTNTLSKWEKEGAEQLKEKADQNWATYK</sequence>